<dbReference type="Pfam" id="PF13365">
    <property type="entry name" value="Trypsin_2"/>
    <property type="match status" value="1"/>
</dbReference>
<dbReference type="InterPro" id="IPR036034">
    <property type="entry name" value="PDZ_sf"/>
</dbReference>
<dbReference type="PROSITE" id="PS50106">
    <property type="entry name" value="PDZ"/>
    <property type="match status" value="1"/>
</dbReference>
<dbReference type="EMBL" id="JBEPMJ010000001">
    <property type="protein sequence ID" value="MET3749071.1"/>
    <property type="molecule type" value="Genomic_DNA"/>
</dbReference>
<dbReference type="RefSeq" id="WP_257463776.1">
    <property type="nucleotide sequence ID" value="NZ_BAABXP010000002.1"/>
</dbReference>
<evidence type="ECO:0000256" key="4">
    <source>
        <dbReference type="SAM" id="MobiDB-lite"/>
    </source>
</evidence>
<comment type="caution">
    <text evidence="7">The sequence shown here is derived from an EMBL/GenBank/DDBJ whole genome shotgun (WGS) entry which is preliminary data.</text>
</comment>
<dbReference type="SMART" id="SM00228">
    <property type="entry name" value="PDZ"/>
    <property type="match status" value="1"/>
</dbReference>
<dbReference type="GO" id="GO:0008233">
    <property type="term" value="F:peptidase activity"/>
    <property type="evidence" value="ECO:0007669"/>
    <property type="project" value="UniProtKB-KW"/>
</dbReference>
<proteinExistence type="inferred from homology"/>
<feature type="transmembrane region" description="Helical" evidence="5">
    <location>
        <begin position="30"/>
        <end position="52"/>
    </location>
</feature>
<dbReference type="Gene3D" id="2.40.10.120">
    <property type="match status" value="1"/>
</dbReference>
<keyword evidence="8" id="KW-1185">Reference proteome</keyword>
<evidence type="ECO:0000256" key="5">
    <source>
        <dbReference type="SAM" id="Phobius"/>
    </source>
</evidence>
<dbReference type="Proteomes" id="UP001549106">
    <property type="component" value="Unassembled WGS sequence"/>
</dbReference>
<dbReference type="PANTHER" id="PTHR22939">
    <property type="entry name" value="SERINE PROTEASE FAMILY S1C HTRA-RELATED"/>
    <property type="match status" value="1"/>
</dbReference>
<dbReference type="PRINTS" id="PR00834">
    <property type="entry name" value="PROTEASES2C"/>
</dbReference>
<dbReference type="InterPro" id="IPR001478">
    <property type="entry name" value="PDZ"/>
</dbReference>
<gene>
    <name evidence="7" type="ORF">ABID24_000287</name>
</gene>
<evidence type="ECO:0000313" key="8">
    <source>
        <dbReference type="Proteomes" id="UP001549106"/>
    </source>
</evidence>
<evidence type="ECO:0000256" key="1">
    <source>
        <dbReference type="ARBA" id="ARBA00010541"/>
    </source>
</evidence>
<comment type="similarity">
    <text evidence="1">Belongs to the peptidase S1C family.</text>
</comment>
<dbReference type="GO" id="GO:0006508">
    <property type="term" value="P:proteolysis"/>
    <property type="evidence" value="ECO:0007669"/>
    <property type="project" value="UniProtKB-KW"/>
</dbReference>
<sequence length="421" mass="46190">MVDKKDQDYPFIKETIKERPIDKKTVLRRLAMAASCGIVFGICAVVTVMAFVPNIFRQFEKEAKKPETVQLSPPAGSEFARGTDTQTAESVQPEEEEDADSADHLKNVYKTIWDIAEEPRKALVQVTGLTDTEDLLNDSLLTYGDEEGIVFLKNKDAFYILTTSDELEKAEKFKITFSNGVMAEGTLCGADPRTKLVVVRVPVKNVEEEYRDEITAVTLAPQDDRQQTEPVIAIGSPNGDTNSLIYGNITAISGKLTIPDAEYTLITTNMAAGNDGGGVLLDMDGKMIGIILDHEEEKSCVIRAVSVAQLGTLLEKLSNGEPICYAGLIGTTISQIQSESRDIPGGVYIDRVESNSPAMVAGVQSGDILHRINGEEITTMREYSIRLQSMKPGQQAELTVYRKNPSGEYVDVELDVLIKQK</sequence>
<keyword evidence="2 7" id="KW-0645">Protease</keyword>
<keyword evidence="3 7" id="KW-0378">Hydrolase</keyword>
<feature type="region of interest" description="Disordered" evidence="4">
    <location>
        <begin position="66"/>
        <end position="101"/>
    </location>
</feature>
<keyword evidence="5" id="KW-0472">Membrane</keyword>
<dbReference type="Pfam" id="PF13180">
    <property type="entry name" value="PDZ_2"/>
    <property type="match status" value="1"/>
</dbReference>
<dbReference type="EC" id="3.4.21.107" evidence="7"/>
<dbReference type="SUPFAM" id="SSF50156">
    <property type="entry name" value="PDZ domain-like"/>
    <property type="match status" value="1"/>
</dbReference>
<dbReference type="PANTHER" id="PTHR22939:SF129">
    <property type="entry name" value="SERINE PROTEASE HTRA2, MITOCHONDRIAL"/>
    <property type="match status" value="1"/>
</dbReference>
<dbReference type="InterPro" id="IPR001940">
    <property type="entry name" value="Peptidase_S1C"/>
</dbReference>
<keyword evidence="5" id="KW-0812">Transmembrane</keyword>
<protein>
    <submittedName>
        <fullName evidence="7">Serine protease Do</fullName>
        <ecNumber evidence="7">3.4.21.107</ecNumber>
    </submittedName>
</protein>
<organism evidence="7 8">
    <name type="scientific">Blautia caecimuris</name>
    <dbReference type="NCBI Taxonomy" id="1796615"/>
    <lineage>
        <taxon>Bacteria</taxon>
        <taxon>Bacillati</taxon>
        <taxon>Bacillota</taxon>
        <taxon>Clostridia</taxon>
        <taxon>Lachnospirales</taxon>
        <taxon>Lachnospiraceae</taxon>
        <taxon>Blautia</taxon>
    </lineage>
</organism>
<feature type="domain" description="PDZ" evidence="6">
    <location>
        <begin position="311"/>
        <end position="404"/>
    </location>
</feature>
<dbReference type="Gene3D" id="2.30.42.10">
    <property type="match status" value="1"/>
</dbReference>
<evidence type="ECO:0000313" key="7">
    <source>
        <dbReference type="EMBL" id="MET3749071.1"/>
    </source>
</evidence>
<evidence type="ECO:0000256" key="2">
    <source>
        <dbReference type="ARBA" id="ARBA00022670"/>
    </source>
</evidence>
<keyword evidence="5" id="KW-1133">Transmembrane helix</keyword>
<accession>A0ABV2LXZ5</accession>
<evidence type="ECO:0000256" key="3">
    <source>
        <dbReference type="ARBA" id="ARBA00022801"/>
    </source>
</evidence>
<reference evidence="7 8" key="1">
    <citation type="submission" date="2024-06" db="EMBL/GenBank/DDBJ databases">
        <title>Genomic Encyclopedia of Type Strains, Phase IV (KMG-IV): sequencing the most valuable type-strain genomes for metagenomic binning, comparative biology and taxonomic classification.</title>
        <authorList>
            <person name="Goeker M."/>
        </authorList>
    </citation>
    <scope>NUCLEOTIDE SEQUENCE [LARGE SCALE GENOMIC DNA]</scope>
    <source>
        <strain evidence="7 8">DSM 29492</strain>
    </source>
</reference>
<name>A0ABV2LXZ5_9FIRM</name>
<dbReference type="SUPFAM" id="SSF50494">
    <property type="entry name" value="Trypsin-like serine proteases"/>
    <property type="match status" value="1"/>
</dbReference>
<dbReference type="InterPro" id="IPR009003">
    <property type="entry name" value="Peptidase_S1_PA"/>
</dbReference>
<evidence type="ECO:0000259" key="6">
    <source>
        <dbReference type="PROSITE" id="PS50106"/>
    </source>
</evidence>